<name>A0ABM5X5T2_9DEIO</name>
<dbReference type="RefSeq" id="WP_062158397.1">
    <property type="nucleotide sequence ID" value="NZ_CP013910.1"/>
</dbReference>
<evidence type="ECO:0000256" key="1">
    <source>
        <dbReference type="SAM" id="SignalP"/>
    </source>
</evidence>
<protein>
    <recommendedName>
        <fullName evidence="4">DUF3047 domain-containing protein</fullName>
    </recommendedName>
</protein>
<gene>
    <name evidence="2" type="ORF">AUC44_09430</name>
</gene>
<evidence type="ECO:0008006" key="4">
    <source>
        <dbReference type="Google" id="ProtNLM"/>
    </source>
</evidence>
<dbReference type="EMBL" id="CP013910">
    <property type="protein sequence ID" value="ALW89084.1"/>
    <property type="molecule type" value="Genomic_DNA"/>
</dbReference>
<feature type="chain" id="PRO_5046335525" description="DUF3047 domain-containing protein" evidence="1">
    <location>
        <begin position="19"/>
        <end position="255"/>
    </location>
</feature>
<feature type="signal peptide" evidence="1">
    <location>
        <begin position="1"/>
        <end position="18"/>
    </location>
</feature>
<organism evidence="2 3">
    <name type="scientific">Deinococcus actinosclerus</name>
    <dbReference type="NCBI Taxonomy" id="1768108"/>
    <lineage>
        <taxon>Bacteria</taxon>
        <taxon>Thermotogati</taxon>
        <taxon>Deinococcota</taxon>
        <taxon>Deinococci</taxon>
        <taxon>Deinococcales</taxon>
        <taxon>Deinococcaceae</taxon>
        <taxon>Deinococcus</taxon>
    </lineage>
</organism>
<sequence>MMRRTILLCTLLATSAHAAPSGFIGQSVFTLSRQLLQLPPDQPQLDAVCDEGVRIALQPDHTTAQTWPQLSQTKWVLPKVYEDGRYTIRLHGAPEQILVSCYMEALRLQKLQAEGRFDPAIHRFGPLTRAPLILDVQGPGPDDTTYALASLSARLMNDAGDEVWIKTFSGLNTAQPTWDTPNKERYWPLKAHFNLIDRESDERTRAAFQQATLLRLVLAYMDDQIILDFDQVIARQLCTGHLQVEAVLDAKFLNV</sequence>
<keyword evidence="1" id="KW-0732">Signal</keyword>
<accession>A0ABM5X5T2</accession>
<proteinExistence type="predicted"/>
<evidence type="ECO:0000313" key="2">
    <source>
        <dbReference type="EMBL" id="ALW89084.1"/>
    </source>
</evidence>
<dbReference type="Proteomes" id="UP000060071">
    <property type="component" value="Chromosome"/>
</dbReference>
<reference evidence="2 3" key="1">
    <citation type="submission" date="2015-12" db="EMBL/GenBank/DDBJ databases">
        <authorList>
            <person name="Kim M.K."/>
            <person name="Srinivasan S."/>
            <person name="Lee J.-J."/>
            <person name="Kim K."/>
        </authorList>
    </citation>
    <scope>NUCLEOTIDE SEQUENCE [LARGE SCALE GENOMIC DNA]</scope>
    <source>
        <strain evidence="2 3">BM2</strain>
    </source>
</reference>
<evidence type="ECO:0000313" key="3">
    <source>
        <dbReference type="Proteomes" id="UP000060071"/>
    </source>
</evidence>
<keyword evidence="3" id="KW-1185">Reference proteome</keyword>